<proteinExistence type="inferred from homology"/>
<dbReference type="InterPro" id="IPR051122">
    <property type="entry name" value="SDR_DHRS6-like"/>
</dbReference>
<dbReference type="RefSeq" id="WP_071062981.1">
    <property type="nucleotide sequence ID" value="NZ_MKIE01000004.1"/>
</dbReference>
<dbReference type="GO" id="GO:0008206">
    <property type="term" value="P:bile acid metabolic process"/>
    <property type="evidence" value="ECO:0007669"/>
    <property type="project" value="UniProtKB-ARBA"/>
</dbReference>
<dbReference type="Pfam" id="PF00106">
    <property type="entry name" value="adh_short"/>
    <property type="match status" value="1"/>
</dbReference>
<evidence type="ECO:0000256" key="2">
    <source>
        <dbReference type="ARBA" id="ARBA00023002"/>
    </source>
</evidence>
<dbReference type="GO" id="GO:0047936">
    <property type="term" value="F:glucose 1-dehydrogenase [NAD(P)+] activity"/>
    <property type="evidence" value="ECO:0007669"/>
    <property type="project" value="UniProtKB-EC"/>
</dbReference>
<gene>
    <name evidence="4" type="primary">gdh_1</name>
    <name evidence="4" type="ORF">EUAN_13670</name>
</gene>
<comment type="similarity">
    <text evidence="1 3">Belongs to the short-chain dehydrogenases/reductases (SDR) family.</text>
</comment>
<accession>A0A1S1V817</accession>
<dbReference type="InterPro" id="IPR002347">
    <property type="entry name" value="SDR_fam"/>
</dbReference>
<dbReference type="AlphaFoldDB" id="A0A1S1V817"/>
<protein>
    <submittedName>
        <fullName evidence="4">Glucose 1-dehydrogenase</fullName>
        <ecNumber evidence="4">1.1.1.47</ecNumber>
    </submittedName>
</protein>
<dbReference type="STRING" id="39480.EUAN_13670"/>
<dbReference type="SUPFAM" id="SSF51735">
    <property type="entry name" value="NAD(P)-binding Rossmann-fold domains"/>
    <property type="match status" value="1"/>
</dbReference>
<dbReference type="FunFam" id="3.40.50.720:FF:000084">
    <property type="entry name" value="Short-chain dehydrogenase reductase"/>
    <property type="match status" value="1"/>
</dbReference>
<dbReference type="InterPro" id="IPR036291">
    <property type="entry name" value="NAD(P)-bd_dom_sf"/>
</dbReference>
<dbReference type="InterPro" id="IPR020904">
    <property type="entry name" value="Sc_DH/Rdtase_CS"/>
</dbReference>
<sequence length="252" mass="26331">MKLDGKVALVTGASSGMGRAISLLFAKEGATVVAVARRKEKLDELVAEASNLSGRIVAFQGDISEKQVNEEMIDFAVSEFGKLDILVNNAGVMDEMMPVAEASDEIWDKVIGVNLTGPFFSSRKAVNQMLEQGGGNIVNIASIGGLQGSRAGVSYTASKFGLIGMTKNIGFMYANKGIRCNAICPGGVETEIGVGIKNPSQFGIERAMSGSNSNPRSGSAEEIAAIALFLVSDDSSFVNGTTITADAGWTAY</sequence>
<comment type="caution">
    <text evidence="4">The sequence shown here is derived from an EMBL/GenBank/DDBJ whole genome shotgun (WGS) entry which is preliminary data.</text>
</comment>
<dbReference type="PANTHER" id="PTHR43477:SF1">
    <property type="entry name" value="DIHYDROANTICAPSIN 7-DEHYDROGENASE"/>
    <property type="match status" value="1"/>
</dbReference>
<dbReference type="NCBIfam" id="NF005559">
    <property type="entry name" value="PRK07231.1"/>
    <property type="match status" value="1"/>
</dbReference>
<organism evidence="4 5">
    <name type="scientific">Andreesenia angusta</name>
    <dbReference type="NCBI Taxonomy" id="39480"/>
    <lineage>
        <taxon>Bacteria</taxon>
        <taxon>Bacillati</taxon>
        <taxon>Bacillota</taxon>
        <taxon>Tissierellia</taxon>
        <taxon>Tissierellales</taxon>
        <taxon>Gottschalkiaceae</taxon>
        <taxon>Andreesenia</taxon>
    </lineage>
</organism>
<dbReference type="CDD" id="cd05233">
    <property type="entry name" value="SDR_c"/>
    <property type="match status" value="1"/>
</dbReference>
<dbReference type="PROSITE" id="PS00061">
    <property type="entry name" value="ADH_SHORT"/>
    <property type="match status" value="1"/>
</dbReference>
<evidence type="ECO:0000256" key="3">
    <source>
        <dbReference type="RuleBase" id="RU000363"/>
    </source>
</evidence>
<evidence type="ECO:0000256" key="1">
    <source>
        <dbReference type="ARBA" id="ARBA00006484"/>
    </source>
</evidence>
<dbReference type="PRINTS" id="PR00081">
    <property type="entry name" value="GDHRDH"/>
</dbReference>
<evidence type="ECO:0000313" key="4">
    <source>
        <dbReference type="EMBL" id="OHW62297.1"/>
    </source>
</evidence>
<dbReference type="PRINTS" id="PR00080">
    <property type="entry name" value="SDRFAMILY"/>
</dbReference>
<dbReference type="Proteomes" id="UP000180254">
    <property type="component" value="Unassembled WGS sequence"/>
</dbReference>
<keyword evidence="2 4" id="KW-0560">Oxidoreductase</keyword>
<evidence type="ECO:0000313" key="5">
    <source>
        <dbReference type="Proteomes" id="UP000180254"/>
    </source>
</evidence>
<dbReference type="EC" id="1.1.1.47" evidence="4"/>
<dbReference type="OrthoDB" id="9803333at2"/>
<reference evidence="4 5" key="1">
    <citation type="submission" date="2016-09" db="EMBL/GenBank/DDBJ databases">
        <title>Genome sequence of Eubacterium angustum.</title>
        <authorList>
            <person name="Poehlein A."/>
            <person name="Daniel R."/>
        </authorList>
    </citation>
    <scope>NUCLEOTIDE SEQUENCE [LARGE SCALE GENOMIC DNA]</scope>
    <source>
        <strain evidence="4 5">DSM 1989</strain>
    </source>
</reference>
<keyword evidence="5" id="KW-1185">Reference proteome</keyword>
<dbReference type="EMBL" id="MKIE01000004">
    <property type="protein sequence ID" value="OHW62297.1"/>
    <property type="molecule type" value="Genomic_DNA"/>
</dbReference>
<dbReference type="Gene3D" id="3.40.50.720">
    <property type="entry name" value="NAD(P)-binding Rossmann-like Domain"/>
    <property type="match status" value="1"/>
</dbReference>
<name>A0A1S1V817_9FIRM</name>
<dbReference type="PANTHER" id="PTHR43477">
    <property type="entry name" value="DIHYDROANTICAPSIN 7-DEHYDROGENASE"/>
    <property type="match status" value="1"/>
</dbReference>